<dbReference type="AlphaFoldDB" id="U5CZ02"/>
<dbReference type="HOGENOM" id="CLU_2743422_0_0_1"/>
<organism evidence="1 2">
    <name type="scientific">Amborella trichopoda</name>
    <dbReference type="NCBI Taxonomy" id="13333"/>
    <lineage>
        <taxon>Eukaryota</taxon>
        <taxon>Viridiplantae</taxon>
        <taxon>Streptophyta</taxon>
        <taxon>Embryophyta</taxon>
        <taxon>Tracheophyta</taxon>
        <taxon>Spermatophyta</taxon>
        <taxon>Magnoliopsida</taxon>
        <taxon>Amborellales</taxon>
        <taxon>Amborellaceae</taxon>
        <taxon>Amborella</taxon>
    </lineage>
</organism>
<accession>U5CZ02</accession>
<gene>
    <name evidence="1" type="ORF">AMTR_s00065p00090400</name>
</gene>
<name>U5CZ02_AMBTC</name>
<sequence>MGKEIPRVDITQRIHSGGRKRLVPTLICRSHWHAPNPLPVSTNHLLVFNNRHNKGASSPRPPLADIIIAAT</sequence>
<dbReference type="Proteomes" id="UP000017836">
    <property type="component" value="Unassembled WGS sequence"/>
</dbReference>
<protein>
    <submittedName>
        <fullName evidence="1">Uncharacterized protein</fullName>
    </submittedName>
</protein>
<proteinExistence type="predicted"/>
<dbReference type="Gramene" id="ERN18546">
    <property type="protein sequence ID" value="ERN18546"/>
    <property type="gene ID" value="AMTR_s00065p00090400"/>
</dbReference>
<keyword evidence="2" id="KW-1185">Reference proteome</keyword>
<reference evidence="2" key="1">
    <citation type="journal article" date="2013" name="Science">
        <title>The Amborella genome and the evolution of flowering plants.</title>
        <authorList>
            <consortium name="Amborella Genome Project"/>
        </authorList>
    </citation>
    <scope>NUCLEOTIDE SEQUENCE [LARGE SCALE GENOMIC DNA]</scope>
</reference>
<dbReference type="EMBL" id="KI392088">
    <property type="protein sequence ID" value="ERN18546.1"/>
    <property type="molecule type" value="Genomic_DNA"/>
</dbReference>
<evidence type="ECO:0000313" key="1">
    <source>
        <dbReference type="EMBL" id="ERN18546.1"/>
    </source>
</evidence>
<evidence type="ECO:0000313" key="2">
    <source>
        <dbReference type="Proteomes" id="UP000017836"/>
    </source>
</evidence>